<evidence type="ECO:0000313" key="1">
    <source>
        <dbReference type="EMBL" id="KAK9719160.1"/>
    </source>
</evidence>
<comment type="caution">
    <text evidence="1">The sequence shown here is derived from an EMBL/GenBank/DDBJ whole genome shotgun (WGS) entry which is preliminary data.</text>
</comment>
<dbReference type="Proteomes" id="UP001458880">
    <property type="component" value="Unassembled WGS sequence"/>
</dbReference>
<evidence type="ECO:0000313" key="2">
    <source>
        <dbReference type="Proteomes" id="UP001458880"/>
    </source>
</evidence>
<protein>
    <submittedName>
        <fullName evidence="1">Uncharacterized protein</fullName>
    </submittedName>
</protein>
<keyword evidence="2" id="KW-1185">Reference proteome</keyword>
<dbReference type="AlphaFoldDB" id="A0AAW1KJ73"/>
<reference evidence="1 2" key="1">
    <citation type="journal article" date="2024" name="BMC Genomics">
        <title>De novo assembly and annotation of Popillia japonica's genome with initial clues to its potential as an invasive pest.</title>
        <authorList>
            <person name="Cucini C."/>
            <person name="Boschi S."/>
            <person name="Funari R."/>
            <person name="Cardaioli E."/>
            <person name="Iannotti N."/>
            <person name="Marturano G."/>
            <person name="Paoli F."/>
            <person name="Bruttini M."/>
            <person name="Carapelli A."/>
            <person name="Frati F."/>
            <person name="Nardi F."/>
        </authorList>
    </citation>
    <scope>NUCLEOTIDE SEQUENCE [LARGE SCALE GENOMIC DNA]</scope>
    <source>
        <strain evidence="1">DMR45628</strain>
    </source>
</reference>
<name>A0AAW1KJ73_POPJA</name>
<proteinExistence type="predicted"/>
<sequence length="82" mass="9387">MNDKHETLLIFNTLQDIFDKTDVSPDSYLIIPFYYGFLPGSISISSDNTKTTYDIAPYHMTVIPHKKLKISKNEIEEVLSCS</sequence>
<gene>
    <name evidence="1" type="ORF">QE152_g22775</name>
</gene>
<accession>A0AAW1KJ73</accession>
<organism evidence="1 2">
    <name type="scientific">Popillia japonica</name>
    <name type="common">Japanese beetle</name>
    <dbReference type="NCBI Taxonomy" id="7064"/>
    <lineage>
        <taxon>Eukaryota</taxon>
        <taxon>Metazoa</taxon>
        <taxon>Ecdysozoa</taxon>
        <taxon>Arthropoda</taxon>
        <taxon>Hexapoda</taxon>
        <taxon>Insecta</taxon>
        <taxon>Pterygota</taxon>
        <taxon>Neoptera</taxon>
        <taxon>Endopterygota</taxon>
        <taxon>Coleoptera</taxon>
        <taxon>Polyphaga</taxon>
        <taxon>Scarabaeiformia</taxon>
        <taxon>Scarabaeidae</taxon>
        <taxon>Rutelinae</taxon>
        <taxon>Popillia</taxon>
    </lineage>
</organism>
<dbReference type="EMBL" id="JASPKY010000222">
    <property type="protein sequence ID" value="KAK9719160.1"/>
    <property type="molecule type" value="Genomic_DNA"/>
</dbReference>